<keyword evidence="3" id="KW-1185">Reference proteome</keyword>
<accession>A0A9W8N220</accession>
<dbReference type="InterPro" id="IPR040976">
    <property type="entry name" value="Pkinase_fungal"/>
</dbReference>
<dbReference type="GO" id="GO:0004672">
    <property type="term" value="F:protein kinase activity"/>
    <property type="evidence" value="ECO:0007669"/>
    <property type="project" value="InterPro"/>
</dbReference>
<evidence type="ECO:0000313" key="3">
    <source>
        <dbReference type="Proteomes" id="UP001148786"/>
    </source>
</evidence>
<feature type="domain" description="Fungal-type protein kinase" evidence="1">
    <location>
        <begin position="173"/>
        <end position="502"/>
    </location>
</feature>
<organism evidence="2 3">
    <name type="scientific">Agrocybe chaxingu</name>
    <dbReference type="NCBI Taxonomy" id="84603"/>
    <lineage>
        <taxon>Eukaryota</taxon>
        <taxon>Fungi</taxon>
        <taxon>Dikarya</taxon>
        <taxon>Basidiomycota</taxon>
        <taxon>Agaricomycotina</taxon>
        <taxon>Agaricomycetes</taxon>
        <taxon>Agaricomycetidae</taxon>
        <taxon>Agaricales</taxon>
        <taxon>Agaricineae</taxon>
        <taxon>Strophariaceae</taxon>
        <taxon>Agrocybe</taxon>
    </lineage>
</organism>
<dbReference type="InterPro" id="IPR008266">
    <property type="entry name" value="Tyr_kinase_AS"/>
</dbReference>
<dbReference type="OrthoDB" id="5592585at2759"/>
<reference evidence="2" key="1">
    <citation type="submission" date="2022-07" db="EMBL/GenBank/DDBJ databases">
        <title>Genome Sequence of Agrocybe chaxingu.</title>
        <authorList>
            <person name="Buettner E."/>
        </authorList>
    </citation>
    <scope>NUCLEOTIDE SEQUENCE</scope>
    <source>
        <strain evidence="2">MP-N11</strain>
    </source>
</reference>
<protein>
    <recommendedName>
        <fullName evidence="1">Fungal-type protein kinase domain-containing protein</fullName>
    </recommendedName>
</protein>
<name>A0A9W8N220_9AGAR</name>
<dbReference type="SUPFAM" id="SSF56112">
    <property type="entry name" value="Protein kinase-like (PK-like)"/>
    <property type="match status" value="1"/>
</dbReference>
<dbReference type="PANTHER" id="PTHR38248">
    <property type="entry name" value="FUNK1 6"/>
    <property type="match status" value="1"/>
</dbReference>
<dbReference type="InterPro" id="IPR011009">
    <property type="entry name" value="Kinase-like_dom_sf"/>
</dbReference>
<gene>
    <name evidence="2" type="ORF">NLJ89_g406</name>
</gene>
<dbReference type="Pfam" id="PF17667">
    <property type="entry name" value="Pkinase_fungal"/>
    <property type="match status" value="1"/>
</dbReference>
<evidence type="ECO:0000259" key="1">
    <source>
        <dbReference type="Pfam" id="PF17667"/>
    </source>
</evidence>
<dbReference type="PROSITE" id="PS00109">
    <property type="entry name" value="PROTEIN_KINASE_TYR"/>
    <property type="match status" value="1"/>
</dbReference>
<evidence type="ECO:0000313" key="2">
    <source>
        <dbReference type="EMBL" id="KAJ3517603.1"/>
    </source>
</evidence>
<dbReference type="EMBL" id="JANKHO010000015">
    <property type="protein sequence ID" value="KAJ3517603.1"/>
    <property type="molecule type" value="Genomic_DNA"/>
</dbReference>
<dbReference type="AlphaFoldDB" id="A0A9W8N220"/>
<comment type="caution">
    <text evidence="2">The sequence shown here is derived from an EMBL/GenBank/DDBJ whole genome shotgun (WGS) entry which is preliminary data.</text>
</comment>
<dbReference type="Proteomes" id="UP001148786">
    <property type="component" value="Unassembled WGS sequence"/>
</dbReference>
<sequence length="692" mass="78348">MLAPAQLTKGQPPCASVSSPIKAKLQGTAHYALERCPRKCPENGNLNGPKRPSFSNHTFNTPRIIGKDRELYEPFISLVANSLAIPGMDMIDTSANPDKTSAKSRKLPPDICIYDQTADIPQYTLRYDTVEMIVEIKPWDNKGDPFHDPGSSDDTDDNFFFESQTVKGTYSRGQIASYATQWAARQHRTHLFVIWIGVPFCRFIRIDRSGGIVSESFNIQTNGTILLDFFWRFSHLSPAERGHDTTVRPATDMEIALAHEHLMQWQPLEERKIMVLQVPDGDGMRDVIAWGAMAEPESLTGRATKGYPVWDTKDEKVVFLKDSWRSIEPGMQKESEILAILNEKGVRNVPKFVCGDDLNQETITHTFTWEPWNVGAKPNTLDVRMHTRFCEDFIGVHLHRFKSSKQFITVVLDALIAHHDAYVKAGFLHRDISAKNIMMTPDGRGILNDWDLARAVEDIKNGARQKFRSGTWQFMSVGLLEDPAKLHELPDDLESFVYIILYFTLRYLDHNRFDNLGMIMDYIFDYSNANDDGTVTGGAGKARVASSRNPIGEDFAITDNAPLTELLDFSLEAVREWHNICIDRRRPNSRKPKFTPILSSHDEMMGEIAAQLAKVEWPKGDAAFDYLGVKRKLDNGGTPDEEGLFKKVKLDSEASSEETVSQPIEVASLTRIDELRGRKIRPIPRRIRSLHP</sequence>
<dbReference type="Gene3D" id="1.10.510.10">
    <property type="entry name" value="Transferase(Phosphotransferase) domain 1"/>
    <property type="match status" value="1"/>
</dbReference>
<proteinExistence type="predicted"/>
<dbReference type="PANTHER" id="PTHR38248:SF2">
    <property type="entry name" value="FUNK1 11"/>
    <property type="match status" value="1"/>
</dbReference>